<evidence type="ECO:0000313" key="2">
    <source>
        <dbReference type="EMBL" id="ELR25039.1"/>
    </source>
</evidence>
<dbReference type="RefSeq" id="XP_004357194.1">
    <property type="nucleotide sequence ID" value="XM_004357138.1"/>
</dbReference>
<dbReference type="Proteomes" id="UP000011083">
    <property type="component" value="Unassembled WGS sequence"/>
</dbReference>
<dbReference type="STRING" id="1257118.L8HHH8"/>
<dbReference type="Gene3D" id="3.10.20.90">
    <property type="entry name" value="Phosphatidylinositol 3-kinase Catalytic Subunit, Chain A, domain 1"/>
    <property type="match status" value="1"/>
</dbReference>
<reference evidence="2 3" key="1">
    <citation type="journal article" date="2013" name="Genome Biol.">
        <title>Genome of Acanthamoeba castellanii highlights extensive lateral gene transfer and early evolution of tyrosine kinase signaling.</title>
        <authorList>
            <person name="Clarke M."/>
            <person name="Lohan A.J."/>
            <person name="Liu B."/>
            <person name="Lagkouvardos I."/>
            <person name="Roy S."/>
            <person name="Zafar N."/>
            <person name="Bertelli C."/>
            <person name="Schilde C."/>
            <person name="Kianianmomeni A."/>
            <person name="Burglin T.R."/>
            <person name="Frech C."/>
            <person name="Turcotte B."/>
            <person name="Kopec K.O."/>
            <person name="Synnott J.M."/>
            <person name="Choo C."/>
            <person name="Paponov I."/>
            <person name="Finkler A."/>
            <person name="Soon Heng Tan C."/>
            <person name="Hutchins A.P."/>
            <person name="Weinmeier T."/>
            <person name="Rattei T."/>
            <person name="Chu J.S."/>
            <person name="Gimenez G."/>
            <person name="Irimia M."/>
            <person name="Rigden D.J."/>
            <person name="Fitzpatrick D.A."/>
            <person name="Lorenzo-Morales J."/>
            <person name="Bateman A."/>
            <person name="Chiu C.H."/>
            <person name="Tang P."/>
            <person name="Hegemann P."/>
            <person name="Fromm H."/>
            <person name="Raoult D."/>
            <person name="Greub G."/>
            <person name="Miranda-Saavedra D."/>
            <person name="Chen N."/>
            <person name="Nash P."/>
            <person name="Ginger M.L."/>
            <person name="Horn M."/>
            <person name="Schaap P."/>
            <person name="Caler L."/>
            <person name="Loftus B."/>
        </authorList>
    </citation>
    <scope>NUCLEOTIDE SEQUENCE [LARGE SCALE GENOMIC DNA]</scope>
    <source>
        <strain evidence="2 3">Neff</strain>
    </source>
</reference>
<dbReference type="InterPro" id="IPR050158">
    <property type="entry name" value="Ubiquitin_ubiquitin-like"/>
</dbReference>
<feature type="domain" description="Ubiquitin-like" evidence="1">
    <location>
        <begin position="1"/>
        <end position="76"/>
    </location>
</feature>
<sequence>MEVFVRTLTGKAFVIMVRPGDTVESVKRVVETVEGIPWDQQVLVCARCRLEDHRTLAQHGVQQHATLHLMLRPRGD</sequence>
<dbReference type="GeneID" id="14926080"/>
<dbReference type="AlphaFoldDB" id="L8HHH8"/>
<dbReference type="OrthoDB" id="428577at2759"/>
<dbReference type="InterPro" id="IPR000626">
    <property type="entry name" value="Ubiquitin-like_dom"/>
</dbReference>
<dbReference type="SMART" id="SM00213">
    <property type="entry name" value="UBQ"/>
    <property type="match status" value="1"/>
</dbReference>
<keyword evidence="3" id="KW-1185">Reference proteome</keyword>
<dbReference type="PANTHER" id="PTHR10666">
    <property type="entry name" value="UBIQUITIN"/>
    <property type="match status" value="1"/>
</dbReference>
<dbReference type="EMBL" id="KB007806">
    <property type="protein sequence ID" value="ELR25039.1"/>
    <property type="molecule type" value="Genomic_DNA"/>
</dbReference>
<organism evidence="2 3">
    <name type="scientific">Acanthamoeba castellanii (strain ATCC 30010 / Neff)</name>
    <dbReference type="NCBI Taxonomy" id="1257118"/>
    <lineage>
        <taxon>Eukaryota</taxon>
        <taxon>Amoebozoa</taxon>
        <taxon>Discosea</taxon>
        <taxon>Longamoebia</taxon>
        <taxon>Centramoebida</taxon>
        <taxon>Acanthamoebidae</taxon>
        <taxon>Acanthamoeba</taxon>
    </lineage>
</organism>
<dbReference type="VEuPathDB" id="AmoebaDB:ACA1_110530"/>
<dbReference type="KEGG" id="acan:ACA1_110530"/>
<accession>L8HHH8</accession>
<dbReference type="PRINTS" id="PR00348">
    <property type="entry name" value="UBIQUITIN"/>
</dbReference>
<evidence type="ECO:0000259" key="1">
    <source>
        <dbReference type="PROSITE" id="PS50053"/>
    </source>
</evidence>
<protein>
    <submittedName>
        <fullName evidence="2">Polyubiqutin</fullName>
    </submittedName>
</protein>
<evidence type="ECO:0000313" key="3">
    <source>
        <dbReference type="Proteomes" id="UP000011083"/>
    </source>
</evidence>
<dbReference type="InterPro" id="IPR019956">
    <property type="entry name" value="Ubiquitin_dom"/>
</dbReference>
<gene>
    <name evidence="2" type="ORF">ACA1_110530</name>
</gene>
<name>L8HHH8_ACACF</name>
<dbReference type="OMA" id="DNANPNE"/>
<dbReference type="SUPFAM" id="SSF54236">
    <property type="entry name" value="Ubiquitin-like"/>
    <property type="match status" value="1"/>
</dbReference>
<proteinExistence type="predicted"/>
<dbReference type="InterPro" id="IPR029071">
    <property type="entry name" value="Ubiquitin-like_domsf"/>
</dbReference>
<dbReference type="PROSITE" id="PS50053">
    <property type="entry name" value="UBIQUITIN_2"/>
    <property type="match status" value="1"/>
</dbReference>
<dbReference type="Pfam" id="PF00240">
    <property type="entry name" value="ubiquitin"/>
    <property type="match status" value="1"/>
</dbReference>